<name>A0A0J9XQ95_BRUMA</name>
<dbReference type="InterPro" id="IPR002716">
    <property type="entry name" value="PIN_dom"/>
</dbReference>
<dbReference type="PANTHER" id="PTHR16161">
    <property type="entry name" value="TRANSCRIPTIONAL PROTEIN SWT1"/>
    <property type="match status" value="1"/>
</dbReference>
<gene>
    <name evidence="2 3" type="ORF">Bm307</name>
    <name evidence="2" type="ORF">BM_Bm307</name>
</gene>
<dbReference type="Gene3D" id="3.40.50.1010">
    <property type="entry name" value="5'-nuclease"/>
    <property type="match status" value="1"/>
</dbReference>
<dbReference type="InterPro" id="IPR052626">
    <property type="entry name" value="SWT1_Regulator"/>
</dbReference>
<dbReference type="SMART" id="SM00670">
    <property type="entry name" value="PINc"/>
    <property type="match status" value="1"/>
</dbReference>
<evidence type="ECO:0000313" key="2">
    <source>
        <dbReference type="EMBL" id="CDP92842.1"/>
    </source>
</evidence>
<evidence type="ECO:0000313" key="3">
    <source>
        <dbReference type="WormBase" id="Bm307b"/>
    </source>
</evidence>
<accession>A0A0J9XQ95</accession>
<organism evidence="2">
    <name type="scientific">Brugia malayi</name>
    <name type="common">Filarial nematode worm</name>
    <dbReference type="NCBI Taxonomy" id="6279"/>
    <lineage>
        <taxon>Eukaryota</taxon>
        <taxon>Metazoa</taxon>
        <taxon>Ecdysozoa</taxon>
        <taxon>Nematoda</taxon>
        <taxon>Chromadorea</taxon>
        <taxon>Rhabditida</taxon>
        <taxon>Spirurina</taxon>
        <taxon>Spiruromorpha</taxon>
        <taxon>Filarioidea</taxon>
        <taxon>Onchocercidae</taxon>
        <taxon>Brugia</taxon>
    </lineage>
</organism>
<dbReference type="Pfam" id="PF13638">
    <property type="entry name" value="PIN_4"/>
    <property type="match status" value="1"/>
</dbReference>
<dbReference type="GO" id="GO:0005634">
    <property type="term" value="C:nucleus"/>
    <property type="evidence" value="ECO:0007669"/>
    <property type="project" value="TreeGrafter"/>
</dbReference>
<dbReference type="WormBase" id="Bm307b">
    <property type="protein sequence ID" value="BM46465"/>
    <property type="gene ID" value="WBGene00220568"/>
</dbReference>
<dbReference type="InterPro" id="IPR029060">
    <property type="entry name" value="PIN-like_dom_sf"/>
</dbReference>
<feature type="domain" description="PIN" evidence="1">
    <location>
        <begin position="113"/>
        <end position="233"/>
    </location>
</feature>
<dbReference type="SUPFAM" id="SSF88723">
    <property type="entry name" value="PIN domain-like"/>
    <property type="match status" value="1"/>
</dbReference>
<reference evidence="2" key="1">
    <citation type="journal article" date="2007" name="Science">
        <title>Draft genome of the filarial nematode parasite Brugia malayi.</title>
        <authorList>
            <person name="Ghedin E."/>
            <person name="Wang S."/>
            <person name="Spiro D."/>
            <person name="Caler E."/>
            <person name="Zhao Q."/>
            <person name="Crabtree J."/>
            <person name="Allen J.E."/>
            <person name="Delcher A.L."/>
            <person name="Guiliano D.B."/>
            <person name="Miranda-Saavedra D."/>
            <person name="Angiuoli S.V."/>
            <person name="Creasy T."/>
            <person name="Amedeo P."/>
            <person name="Haas B."/>
            <person name="El-Sayed N.M."/>
            <person name="Wortman J.R."/>
            <person name="Feldblyum T."/>
            <person name="Tallon L."/>
            <person name="Schatz M."/>
            <person name="Shumway M."/>
            <person name="Koo H."/>
            <person name="Salzberg S.L."/>
            <person name="Schobel S."/>
            <person name="Pertea M."/>
            <person name="Pop M."/>
            <person name="White O."/>
            <person name="Barton G.J."/>
            <person name="Carlow C.K."/>
            <person name="Crawford M.J."/>
            <person name="Daub J."/>
            <person name="Dimmic M.W."/>
            <person name="Estes C.F."/>
            <person name="Foster J.M."/>
            <person name="Ganatra M."/>
            <person name="Gregory W.F."/>
            <person name="Johnson N.M."/>
            <person name="Jin J."/>
            <person name="Komuniecki R."/>
            <person name="Korf I."/>
            <person name="Kumar S."/>
            <person name="Laney S."/>
            <person name="Li B.W."/>
            <person name="Li W."/>
            <person name="Lindblom T.H."/>
            <person name="Lustigman S."/>
            <person name="Ma D."/>
            <person name="Maina C.V."/>
            <person name="Martin D.M."/>
            <person name="McCarter J.P."/>
            <person name="McReynolds L."/>
            <person name="Mitreva M."/>
            <person name="Nutman T.B."/>
            <person name="Parkinson J."/>
            <person name="Peregrin-Alvarez J.M."/>
            <person name="Poole C."/>
            <person name="Ren Q."/>
            <person name="Saunders L."/>
            <person name="Sluder A.E."/>
            <person name="Smith K."/>
            <person name="Stanke M."/>
            <person name="Unnasch T.R."/>
            <person name="Ware J."/>
            <person name="Wei A.D."/>
            <person name="Weil G."/>
            <person name="Williams D.J."/>
            <person name="Zhang Y."/>
            <person name="Williams S.A."/>
            <person name="Fraser-Liggett C."/>
            <person name="Slatko B."/>
            <person name="Blaxter M.L."/>
            <person name="Scott A.L."/>
        </authorList>
    </citation>
    <scope>NUCLEOTIDE SEQUENCE</scope>
    <source>
        <strain evidence="2">FR3</strain>
    </source>
</reference>
<dbReference type="AlphaFoldDB" id="A0A0J9XQ95"/>
<reference evidence="2" key="2">
    <citation type="submission" date="2012-12" db="EMBL/GenBank/DDBJ databases">
        <authorList>
            <person name="Gao Y.W."/>
            <person name="Fan S.T."/>
            <person name="Sun H.T."/>
            <person name="Wang Z."/>
            <person name="Gao X.L."/>
            <person name="Li Y.G."/>
            <person name="Wang T.C."/>
            <person name="Zhang K."/>
            <person name="Xu W.W."/>
            <person name="Yu Z.J."/>
            <person name="Xia X.Z."/>
        </authorList>
    </citation>
    <scope>NUCLEOTIDE SEQUENCE</scope>
    <source>
        <strain evidence="2">FR3</strain>
    </source>
</reference>
<evidence type="ECO:0000259" key="1">
    <source>
        <dbReference type="SMART" id="SM00670"/>
    </source>
</evidence>
<sequence length="388" mass="45098">MNSNSNNPNANQRMPPMIGWRVDNFVVVWDPFFLYESQCIPVARGPNNRFMQANNCRNKENTDDEWIDMDLVMEEVRIFRTKNFWCPNLRFEYSTCTQNHMDIGEIKNVSSITVVVFDTSGLLRDTALLPLCIEKLYHVLIPYTVLKELDGLKRTDYEKLRVKVIKINRMLHEYSKSGCGYLHIENVFEASFGVKEFGCQNNDDVILKCAFVTTIKYKNGKVIFVTNDRNLAMKAVAHNIVAVDRAELIKFVMDDILNDRKILSAESSAQQKPHKVPYTAPVKHSYPKIRGNGRVVSNETAHCSSPRFEPMIFIRPPPVRHIFMQNNQFPAPFPNRFPIPSWNVPTHHFLQMFAPYSFQILHDMVKLKYLHMFPQSRNELKVGIKCLY</sequence>
<dbReference type="OMA" id="CYYLHIE"/>
<dbReference type="EMBL" id="LN856865">
    <property type="protein sequence ID" value="CDP92842.1"/>
    <property type="molecule type" value="Genomic_DNA"/>
</dbReference>
<proteinExistence type="predicted"/>
<protein>
    <submittedName>
        <fullName evidence="2">Bm307, isoform b</fullName>
    </submittedName>
</protein>
<dbReference type="PANTHER" id="PTHR16161:SF0">
    <property type="entry name" value="TRANSCRIPTIONAL PROTEIN SWT1"/>
    <property type="match status" value="1"/>
</dbReference>
<dbReference type="CDD" id="cd09880">
    <property type="entry name" value="PIN_Smg5-6-like"/>
    <property type="match status" value="1"/>
</dbReference>